<protein>
    <recommendedName>
        <fullName evidence="1">PAS domain-containing protein</fullName>
    </recommendedName>
</protein>
<accession>T1EII7</accession>
<dbReference type="EMBL" id="AMQM01007383">
    <property type="status" value="NOT_ANNOTATED_CDS"/>
    <property type="molecule type" value="Genomic_DNA"/>
</dbReference>
<dbReference type="Pfam" id="PF14598">
    <property type="entry name" value="PAS_11"/>
    <property type="match status" value="1"/>
</dbReference>
<dbReference type="GeneID" id="20196387"/>
<dbReference type="Gene3D" id="3.30.450.20">
    <property type="entry name" value="PAS domain"/>
    <property type="match status" value="1"/>
</dbReference>
<dbReference type="EnsemblMetazoa" id="HelroT137275">
    <property type="protein sequence ID" value="HelroP137275"/>
    <property type="gene ID" value="HelroG137275"/>
</dbReference>
<gene>
    <name evidence="3" type="primary">20196387</name>
    <name evidence="2" type="ORF">HELRODRAFT_137275</name>
</gene>
<dbReference type="KEGG" id="hro:HELRODRAFT_137275"/>
<dbReference type="CDD" id="cd00130">
    <property type="entry name" value="PAS"/>
    <property type="match status" value="1"/>
</dbReference>
<dbReference type="InterPro" id="IPR035965">
    <property type="entry name" value="PAS-like_dom_sf"/>
</dbReference>
<proteinExistence type="predicted"/>
<dbReference type="eggNOG" id="KOG3561">
    <property type="taxonomic scope" value="Eukaryota"/>
</dbReference>
<dbReference type="PANTHER" id="PTHR23042">
    <property type="entry name" value="CIRCADIAN PROTEIN CLOCK/ARNT/BMAL/PAS"/>
    <property type="match status" value="1"/>
</dbReference>
<evidence type="ECO:0000313" key="3">
    <source>
        <dbReference type="EnsemblMetazoa" id="HelroP137275"/>
    </source>
</evidence>
<dbReference type="InterPro" id="IPR000014">
    <property type="entry name" value="PAS"/>
</dbReference>
<dbReference type="OrthoDB" id="7788983at2759"/>
<feature type="domain" description="PAS" evidence="1">
    <location>
        <begin position="6"/>
        <end position="57"/>
    </location>
</feature>
<evidence type="ECO:0000259" key="1">
    <source>
        <dbReference type="PROSITE" id="PS50112"/>
    </source>
</evidence>
<dbReference type="HOGENOM" id="CLU_178979_0_0_1"/>
<evidence type="ECO:0000313" key="4">
    <source>
        <dbReference type="Proteomes" id="UP000015101"/>
    </source>
</evidence>
<dbReference type="PROSITE" id="PS50112">
    <property type="entry name" value="PAS"/>
    <property type="match status" value="1"/>
</dbReference>
<dbReference type="CTD" id="20196387"/>
<reference evidence="2 4" key="2">
    <citation type="journal article" date="2013" name="Nature">
        <title>Insights into bilaterian evolution from three spiralian genomes.</title>
        <authorList>
            <person name="Simakov O."/>
            <person name="Marletaz F."/>
            <person name="Cho S.J."/>
            <person name="Edsinger-Gonzales E."/>
            <person name="Havlak P."/>
            <person name="Hellsten U."/>
            <person name="Kuo D.H."/>
            <person name="Larsson T."/>
            <person name="Lv J."/>
            <person name="Arendt D."/>
            <person name="Savage R."/>
            <person name="Osoegawa K."/>
            <person name="de Jong P."/>
            <person name="Grimwood J."/>
            <person name="Chapman J.A."/>
            <person name="Shapiro H."/>
            <person name="Aerts A."/>
            <person name="Otillar R.P."/>
            <person name="Terry A.Y."/>
            <person name="Boore J.L."/>
            <person name="Grigoriev I.V."/>
            <person name="Lindberg D.R."/>
            <person name="Seaver E.C."/>
            <person name="Weisblat D.A."/>
            <person name="Putnam N.H."/>
            <person name="Rokhsar D.S."/>
        </authorList>
    </citation>
    <scope>NUCLEOTIDE SEQUENCE</scope>
</reference>
<name>T1EII7_HELRO</name>
<organism evidence="3 4">
    <name type="scientific">Helobdella robusta</name>
    <name type="common">Californian leech</name>
    <dbReference type="NCBI Taxonomy" id="6412"/>
    <lineage>
        <taxon>Eukaryota</taxon>
        <taxon>Metazoa</taxon>
        <taxon>Spiralia</taxon>
        <taxon>Lophotrochozoa</taxon>
        <taxon>Annelida</taxon>
        <taxon>Clitellata</taxon>
        <taxon>Hirudinea</taxon>
        <taxon>Rhynchobdellida</taxon>
        <taxon>Glossiphoniidae</taxon>
        <taxon>Helobdella</taxon>
    </lineage>
</organism>
<dbReference type="Proteomes" id="UP000015101">
    <property type="component" value="Unassembled WGS sequence"/>
</dbReference>
<reference evidence="3" key="3">
    <citation type="submission" date="2015-06" db="UniProtKB">
        <authorList>
            <consortium name="EnsemblMetazoa"/>
        </authorList>
    </citation>
    <scope>IDENTIFICATION</scope>
</reference>
<sequence length="103" mass="11796">FSARHNLSGIFTFVDEKVTGLTGHRTTDLLGRCLFDFCHDDDLMSLQDVFKQMLVNKDHVINATFRMITKDYISLKISCSTFINPYTNAVEYISCTYKNAKSN</sequence>
<keyword evidence="4" id="KW-1185">Reference proteome</keyword>
<evidence type="ECO:0000313" key="2">
    <source>
        <dbReference type="EMBL" id="ESN93506.1"/>
    </source>
</evidence>
<dbReference type="STRING" id="6412.T1EII7"/>
<reference evidence="4" key="1">
    <citation type="submission" date="2012-12" db="EMBL/GenBank/DDBJ databases">
        <authorList>
            <person name="Hellsten U."/>
            <person name="Grimwood J."/>
            <person name="Chapman J.A."/>
            <person name="Shapiro H."/>
            <person name="Aerts A."/>
            <person name="Otillar R.P."/>
            <person name="Terry A.Y."/>
            <person name="Boore J.L."/>
            <person name="Simakov O."/>
            <person name="Marletaz F."/>
            <person name="Cho S.-J."/>
            <person name="Edsinger-Gonzales E."/>
            <person name="Havlak P."/>
            <person name="Kuo D.-H."/>
            <person name="Larsson T."/>
            <person name="Lv J."/>
            <person name="Arendt D."/>
            <person name="Savage R."/>
            <person name="Osoegawa K."/>
            <person name="de Jong P."/>
            <person name="Lindberg D.R."/>
            <person name="Seaver E.C."/>
            <person name="Weisblat D.A."/>
            <person name="Putnam N.H."/>
            <person name="Grigoriev I.V."/>
            <person name="Rokhsar D.S."/>
        </authorList>
    </citation>
    <scope>NUCLEOTIDE SEQUENCE</scope>
</reference>
<dbReference type="InterPro" id="IPR050933">
    <property type="entry name" value="Circadian_TF"/>
</dbReference>
<dbReference type="EMBL" id="KB097605">
    <property type="protein sequence ID" value="ESN93506.1"/>
    <property type="molecule type" value="Genomic_DNA"/>
</dbReference>
<dbReference type="NCBIfam" id="TIGR00229">
    <property type="entry name" value="sensory_box"/>
    <property type="match status" value="1"/>
</dbReference>
<dbReference type="AlphaFoldDB" id="T1EII7"/>
<dbReference type="RefSeq" id="XP_009028370.1">
    <property type="nucleotide sequence ID" value="XM_009030122.1"/>
</dbReference>
<dbReference type="InParanoid" id="T1EII7"/>
<dbReference type="SUPFAM" id="SSF55785">
    <property type="entry name" value="PYP-like sensor domain (PAS domain)"/>
    <property type="match status" value="1"/>
</dbReference>